<feature type="non-terminal residue" evidence="1">
    <location>
        <position position="33"/>
    </location>
</feature>
<sequence length="33" mass="3852">MRRQVVGDDYVDRALATTNDFTKPMQDLVTEYC</sequence>
<organism evidence="1">
    <name type="scientific">mine drainage metagenome</name>
    <dbReference type="NCBI Taxonomy" id="410659"/>
    <lineage>
        <taxon>unclassified sequences</taxon>
        <taxon>metagenomes</taxon>
        <taxon>ecological metagenomes</taxon>
    </lineage>
</organism>
<name>T0XUI7_9ZZZZ</name>
<accession>T0XUI7</accession>
<proteinExistence type="predicted"/>
<gene>
    <name evidence="1" type="ORF">B1A_21877</name>
</gene>
<evidence type="ECO:0000313" key="1">
    <source>
        <dbReference type="EMBL" id="EQD26446.1"/>
    </source>
</evidence>
<reference evidence="1" key="2">
    <citation type="journal article" date="2014" name="ISME J.">
        <title>Microbial stratification in low pH oxic and suboxic macroscopic growths along an acid mine drainage.</title>
        <authorList>
            <person name="Mendez-Garcia C."/>
            <person name="Mesa V."/>
            <person name="Sprenger R.R."/>
            <person name="Richter M."/>
            <person name="Diez M.S."/>
            <person name="Solano J."/>
            <person name="Bargiela R."/>
            <person name="Golyshina O.V."/>
            <person name="Manteca A."/>
            <person name="Ramos J.L."/>
            <person name="Gallego J.R."/>
            <person name="Llorente I."/>
            <person name="Martins Dos Santos V.A."/>
            <person name="Jensen O.N."/>
            <person name="Pelaez A.I."/>
            <person name="Sanchez J."/>
            <person name="Ferrer M."/>
        </authorList>
    </citation>
    <scope>NUCLEOTIDE SEQUENCE</scope>
</reference>
<reference evidence="1" key="1">
    <citation type="submission" date="2013-08" db="EMBL/GenBank/DDBJ databases">
        <authorList>
            <person name="Mendez C."/>
            <person name="Richter M."/>
            <person name="Ferrer M."/>
            <person name="Sanchez J."/>
        </authorList>
    </citation>
    <scope>NUCLEOTIDE SEQUENCE</scope>
</reference>
<dbReference type="AlphaFoldDB" id="T0XUI7"/>
<protein>
    <submittedName>
        <fullName evidence="1">Gamma-carboxymuconolactone decarboxylase</fullName>
    </submittedName>
</protein>
<comment type="caution">
    <text evidence="1">The sequence shown here is derived from an EMBL/GenBank/DDBJ whole genome shotgun (WGS) entry which is preliminary data.</text>
</comment>
<dbReference type="EMBL" id="AUZX01016170">
    <property type="protein sequence ID" value="EQD26446.1"/>
    <property type="molecule type" value="Genomic_DNA"/>
</dbReference>